<evidence type="ECO:0000259" key="6">
    <source>
        <dbReference type="PROSITE" id="PS50048"/>
    </source>
</evidence>
<dbReference type="GO" id="GO:0008270">
    <property type="term" value="F:zinc ion binding"/>
    <property type="evidence" value="ECO:0007669"/>
    <property type="project" value="InterPro"/>
</dbReference>
<name>A0A9P4PUJ7_9PLEO</name>
<comment type="subcellular location">
    <subcellularLocation>
        <location evidence="1">Nucleus</location>
    </subcellularLocation>
</comment>
<evidence type="ECO:0000313" key="8">
    <source>
        <dbReference type="Proteomes" id="UP000799764"/>
    </source>
</evidence>
<dbReference type="GO" id="GO:0000981">
    <property type="term" value="F:DNA-binding transcription factor activity, RNA polymerase II-specific"/>
    <property type="evidence" value="ECO:0007669"/>
    <property type="project" value="InterPro"/>
</dbReference>
<feature type="compositionally biased region" description="Polar residues" evidence="5">
    <location>
        <begin position="696"/>
        <end position="708"/>
    </location>
</feature>
<evidence type="ECO:0000256" key="1">
    <source>
        <dbReference type="ARBA" id="ARBA00004123"/>
    </source>
</evidence>
<comment type="caution">
    <text evidence="7">The sequence shown here is derived from an EMBL/GenBank/DDBJ whole genome shotgun (WGS) entry which is preliminary data.</text>
</comment>
<dbReference type="Proteomes" id="UP000799764">
    <property type="component" value="Unassembled WGS sequence"/>
</dbReference>
<feature type="domain" description="Zn(2)-C6 fungal-type" evidence="6">
    <location>
        <begin position="125"/>
        <end position="159"/>
    </location>
</feature>
<dbReference type="AlphaFoldDB" id="A0A9P4PUJ7"/>
<feature type="region of interest" description="Disordered" evidence="5">
    <location>
        <begin position="1"/>
        <end position="41"/>
    </location>
</feature>
<reference evidence="7" key="1">
    <citation type="journal article" date="2020" name="Stud. Mycol.">
        <title>101 Dothideomycetes genomes: a test case for predicting lifestyles and emergence of pathogens.</title>
        <authorList>
            <person name="Haridas S."/>
            <person name="Albert R."/>
            <person name="Binder M."/>
            <person name="Bloem J."/>
            <person name="Labutti K."/>
            <person name="Salamov A."/>
            <person name="Andreopoulos B."/>
            <person name="Baker S."/>
            <person name="Barry K."/>
            <person name="Bills G."/>
            <person name="Bluhm B."/>
            <person name="Cannon C."/>
            <person name="Castanera R."/>
            <person name="Culley D."/>
            <person name="Daum C."/>
            <person name="Ezra D."/>
            <person name="Gonzalez J."/>
            <person name="Henrissat B."/>
            <person name="Kuo A."/>
            <person name="Liang C."/>
            <person name="Lipzen A."/>
            <person name="Lutzoni F."/>
            <person name="Magnuson J."/>
            <person name="Mondo S."/>
            <person name="Nolan M."/>
            <person name="Ohm R."/>
            <person name="Pangilinan J."/>
            <person name="Park H.-J."/>
            <person name="Ramirez L."/>
            <person name="Alfaro M."/>
            <person name="Sun H."/>
            <person name="Tritt A."/>
            <person name="Yoshinaga Y."/>
            <person name="Zwiers L.-H."/>
            <person name="Turgeon B."/>
            <person name="Goodwin S."/>
            <person name="Spatafora J."/>
            <person name="Crous P."/>
            <person name="Grigoriev I."/>
        </authorList>
    </citation>
    <scope>NUCLEOTIDE SEQUENCE</scope>
    <source>
        <strain evidence="7">CBS 690.94</strain>
    </source>
</reference>
<feature type="region of interest" description="Disordered" evidence="5">
    <location>
        <begin position="685"/>
        <end position="708"/>
    </location>
</feature>
<dbReference type="Gene3D" id="4.10.240.10">
    <property type="entry name" value="Zn(2)-C6 fungal-type DNA-binding domain"/>
    <property type="match status" value="1"/>
</dbReference>
<dbReference type="InterPro" id="IPR001138">
    <property type="entry name" value="Zn2Cys6_DnaBD"/>
</dbReference>
<evidence type="ECO:0000256" key="4">
    <source>
        <dbReference type="ARBA" id="ARBA00023242"/>
    </source>
</evidence>
<organism evidence="7 8">
    <name type="scientific">Karstenula rhodostoma CBS 690.94</name>
    <dbReference type="NCBI Taxonomy" id="1392251"/>
    <lineage>
        <taxon>Eukaryota</taxon>
        <taxon>Fungi</taxon>
        <taxon>Dikarya</taxon>
        <taxon>Ascomycota</taxon>
        <taxon>Pezizomycotina</taxon>
        <taxon>Dothideomycetes</taxon>
        <taxon>Pleosporomycetidae</taxon>
        <taxon>Pleosporales</taxon>
        <taxon>Massarineae</taxon>
        <taxon>Didymosphaeriaceae</taxon>
        <taxon>Karstenula</taxon>
    </lineage>
</organism>
<dbReference type="PROSITE" id="PS50048">
    <property type="entry name" value="ZN2_CY6_FUNGAL_2"/>
    <property type="match status" value="1"/>
</dbReference>
<evidence type="ECO:0000256" key="3">
    <source>
        <dbReference type="ARBA" id="ARBA00023125"/>
    </source>
</evidence>
<sequence>MASTAPYGDADDKSAGGSAMFVNQNGGTPPQQQQQQQQHIPTDPELQLREQLQMHQGSDMMHHAPHLQQMGAMNATHHHFHTPPRPVHSPQHMAQSAQSVMGIDDHNAFVDHDGATRKRSKVSRACDECRRKKIRCDATSENGPESCSSCKRTGARCQFSRQPMKRGPSKGYIKELADRLNSLESQIQQPQAQAANYDFAALDQSLEASSQFSRKRTYSMSENFADPYNRPSWSAQDRGTYVTEDPSVLTSLTREEQSLNGANDMNTNRRVSFTEWTLVGNLITGSNEAIIKAYYNTMHSTLPLLSSESSALNRLTQCPSKLREALFLSLECSIRSSAPRSLPPTETSVNQMLHQCFDTVDAAKHTLDDPDLPRQFFNSLVYCQSLVLLFIASDRPKPGTVGNSAELLGRIAGVITEIGLDDGKTLTSLREQDLELYQAARQTFWVAFILDRFHASSRSKNLMLPIHEGSPSRDDHKLLGEEAYHLVRAADIVGQVASISKAGTVPELDPASPFAFAALSVTSPATKYLNGQLSRFRESIEISPLPGNASPYLAYQYLRVFITRLSDYSSSVELLSLTKDLLRTLANPRVTPLHHIFASLVATSLGDLSDRLETQIEAHAAMKEMDDGLANEHIINTSSDNLGWDAAIRDLLHQKKGPTSSHSAPEQTSPSQHLAGLQHLAAAAVGEREGTDARPASSSGNVMATPTTSKFDNDVSAAIAAANEAAKAQAQAQDNGLAVQPRVHESPATEGHDTFNDTNTLVKEDAF</sequence>
<dbReference type="EMBL" id="MU001494">
    <property type="protein sequence ID" value="KAF2449523.1"/>
    <property type="molecule type" value="Genomic_DNA"/>
</dbReference>
<evidence type="ECO:0000313" key="7">
    <source>
        <dbReference type="EMBL" id="KAF2449523.1"/>
    </source>
</evidence>
<dbReference type="CDD" id="cd12148">
    <property type="entry name" value="fungal_TF_MHR"/>
    <property type="match status" value="1"/>
</dbReference>
<keyword evidence="4" id="KW-0539">Nucleus</keyword>
<evidence type="ECO:0000256" key="2">
    <source>
        <dbReference type="ARBA" id="ARBA00022723"/>
    </source>
</evidence>
<keyword evidence="8" id="KW-1185">Reference proteome</keyword>
<dbReference type="SMART" id="SM00066">
    <property type="entry name" value="GAL4"/>
    <property type="match status" value="1"/>
</dbReference>
<dbReference type="PANTHER" id="PTHR46910:SF3">
    <property type="entry name" value="HALOTOLERANCE PROTEIN 9-RELATED"/>
    <property type="match status" value="1"/>
</dbReference>
<feature type="compositionally biased region" description="Polar residues" evidence="5">
    <location>
        <begin position="21"/>
        <end position="30"/>
    </location>
</feature>
<keyword evidence="3" id="KW-0238">DNA-binding</keyword>
<accession>A0A9P4PUJ7</accession>
<dbReference type="PROSITE" id="PS00463">
    <property type="entry name" value="ZN2_CY6_FUNGAL_1"/>
    <property type="match status" value="1"/>
</dbReference>
<gene>
    <name evidence="7" type="ORF">P171DRAFT_351433</name>
</gene>
<evidence type="ECO:0000256" key="5">
    <source>
        <dbReference type="SAM" id="MobiDB-lite"/>
    </source>
</evidence>
<dbReference type="InterPro" id="IPR036864">
    <property type="entry name" value="Zn2-C6_fun-type_DNA-bd_sf"/>
</dbReference>
<dbReference type="Pfam" id="PF00172">
    <property type="entry name" value="Zn_clus"/>
    <property type="match status" value="1"/>
</dbReference>
<dbReference type="PANTHER" id="PTHR46910">
    <property type="entry name" value="TRANSCRIPTION FACTOR PDR1"/>
    <property type="match status" value="1"/>
</dbReference>
<keyword evidence="2" id="KW-0479">Metal-binding</keyword>
<dbReference type="InterPro" id="IPR050987">
    <property type="entry name" value="AtrR-like"/>
</dbReference>
<dbReference type="GO" id="GO:0003677">
    <property type="term" value="F:DNA binding"/>
    <property type="evidence" value="ECO:0007669"/>
    <property type="project" value="UniProtKB-KW"/>
</dbReference>
<feature type="region of interest" description="Disordered" evidence="5">
    <location>
        <begin position="655"/>
        <end position="674"/>
    </location>
</feature>
<proteinExistence type="predicted"/>
<dbReference type="OrthoDB" id="5426978at2759"/>
<dbReference type="GO" id="GO:0005634">
    <property type="term" value="C:nucleus"/>
    <property type="evidence" value="ECO:0007669"/>
    <property type="project" value="UniProtKB-SubCell"/>
</dbReference>
<dbReference type="CDD" id="cd00067">
    <property type="entry name" value="GAL4"/>
    <property type="match status" value="1"/>
</dbReference>
<dbReference type="SUPFAM" id="SSF57701">
    <property type="entry name" value="Zn2/Cys6 DNA-binding domain"/>
    <property type="match status" value="1"/>
</dbReference>
<feature type="compositionally biased region" description="Polar residues" evidence="5">
    <location>
        <begin position="657"/>
        <end position="671"/>
    </location>
</feature>
<protein>
    <recommendedName>
        <fullName evidence="6">Zn(2)-C6 fungal-type domain-containing protein</fullName>
    </recommendedName>
</protein>